<evidence type="ECO:0000313" key="6">
    <source>
        <dbReference type="Proteomes" id="UP000836841"/>
    </source>
</evidence>
<evidence type="ECO:0000259" key="4">
    <source>
        <dbReference type="PROSITE" id="PS50600"/>
    </source>
</evidence>
<accession>A0AAU9R9V4</accession>
<evidence type="ECO:0000256" key="3">
    <source>
        <dbReference type="ARBA" id="ARBA00022801"/>
    </source>
</evidence>
<dbReference type="Proteomes" id="UP000836841">
    <property type="component" value="Chromosome 1"/>
</dbReference>
<name>A0AAU9R9V4_THLAR</name>
<feature type="domain" description="Ubiquitin-like protease family profile" evidence="4">
    <location>
        <begin position="1"/>
        <end position="113"/>
    </location>
</feature>
<evidence type="ECO:0000313" key="5">
    <source>
        <dbReference type="EMBL" id="CAH2034703.1"/>
    </source>
</evidence>
<sequence length="156" mass="17980">MSRYVNVPGKTWVLDTDTVYVPMCWKVQHWVGLAINISLSHIEILDPYPPLKYDRQVEKPICDMFPYVVKNLCPQASQQQGASPYTWNRVKDIYLNQRSGDCGPVSIKFMEIHSAGDPDPHMFGLTDNHVDAFRKQYALDLYRGLVMPLYFPARSL</sequence>
<dbReference type="GO" id="GO:0008234">
    <property type="term" value="F:cysteine-type peptidase activity"/>
    <property type="evidence" value="ECO:0007669"/>
    <property type="project" value="InterPro"/>
</dbReference>
<keyword evidence="2" id="KW-0645">Protease</keyword>
<dbReference type="InterPro" id="IPR003653">
    <property type="entry name" value="Peptidase_C48_C"/>
</dbReference>
<proteinExistence type="inferred from homology"/>
<keyword evidence="3" id="KW-0378">Hydrolase</keyword>
<keyword evidence="6" id="KW-1185">Reference proteome</keyword>
<evidence type="ECO:0000256" key="1">
    <source>
        <dbReference type="ARBA" id="ARBA00005234"/>
    </source>
</evidence>
<dbReference type="InterPro" id="IPR038765">
    <property type="entry name" value="Papain-like_cys_pep_sf"/>
</dbReference>
<dbReference type="SUPFAM" id="SSF54001">
    <property type="entry name" value="Cysteine proteinases"/>
    <property type="match status" value="1"/>
</dbReference>
<evidence type="ECO:0000256" key="2">
    <source>
        <dbReference type="ARBA" id="ARBA00022670"/>
    </source>
</evidence>
<comment type="similarity">
    <text evidence="1">Belongs to the peptidase C48 family.</text>
</comment>
<dbReference type="AlphaFoldDB" id="A0AAU9R9V4"/>
<organism evidence="5 6">
    <name type="scientific">Thlaspi arvense</name>
    <name type="common">Field penny-cress</name>
    <dbReference type="NCBI Taxonomy" id="13288"/>
    <lineage>
        <taxon>Eukaryota</taxon>
        <taxon>Viridiplantae</taxon>
        <taxon>Streptophyta</taxon>
        <taxon>Embryophyta</taxon>
        <taxon>Tracheophyta</taxon>
        <taxon>Spermatophyta</taxon>
        <taxon>Magnoliopsida</taxon>
        <taxon>eudicotyledons</taxon>
        <taxon>Gunneridae</taxon>
        <taxon>Pentapetalae</taxon>
        <taxon>rosids</taxon>
        <taxon>malvids</taxon>
        <taxon>Brassicales</taxon>
        <taxon>Brassicaceae</taxon>
        <taxon>Thlaspideae</taxon>
        <taxon>Thlaspi</taxon>
    </lineage>
</organism>
<reference evidence="5 6" key="1">
    <citation type="submission" date="2022-03" db="EMBL/GenBank/DDBJ databases">
        <authorList>
            <person name="Nunn A."/>
            <person name="Chopra R."/>
            <person name="Nunn A."/>
            <person name="Contreras Garrido A."/>
        </authorList>
    </citation>
    <scope>NUCLEOTIDE SEQUENCE [LARGE SCALE GENOMIC DNA]</scope>
</reference>
<dbReference type="Pfam" id="PF02902">
    <property type="entry name" value="Peptidase_C48"/>
    <property type="match status" value="1"/>
</dbReference>
<dbReference type="Gene3D" id="3.40.395.10">
    <property type="entry name" value="Adenoviral Proteinase, Chain A"/>
    <property type="match status" value="1"/>
</dbReference>
<gene>
    <name evidence="5" type="ORF">TAV2_LOCUS1970</name>
</gene>
<protein>
    <recommendedName>
        <fullName evidence="4">Ubiquitin-like protease family profile domain-containing protein</fullName>
    </recommendedName>
</protein>
<dbReference type="EMBL" id="OU466857">
    <property type="protein sequence ID" value="CAH2034703.1"/>
    <property type="molecule type" value="Genomic_DNA"/>
</dbReference>
<dbReference type="GO" id="GO:0006508">
    <property type="term" value="P:proteolysis"/>
    <property type="evidence" value="ECO:0007669"/>
    <property type="project" value="UniProtKB-KW"/>
</dbReference>
<dbReference type="PROSITE" id="PS50600">
    <property type="entry name" value="ULP_PROTEASE"/>
    <property type="match status" value="1"/>
</dbReference>